<gene>
    <name evidence="1" type="ORF">GKIL_3683</name>
</gene>
<proteinExistence type="predicted"/>
<protein>
    <submittedName>
        <fullName evidence="1">Uncharacterized protein</fullName>
    </submittedName>
</protein>
<reference evidence="1 2" key="1">
    <citation type="journal article" date="2013" name="PLoS ONE">
        <title>Cultivation and Complete Genome Sequencing of Gloeobacter kilaueensis sp. nov., from a Lava Cave in Kilauea Caldera, Hawai'i.</title>
        <authorList>
            <person name="Saw J.H."/>
            <person name="Schatz M."/>
            <person name="Brown M.V."/>
            <person name="Kunkel D.D."/>
            <person name="Foster J.S."/>
            <person name="Shick H."/>
            <person name="Christensen S."/>
            <person name="Hou S."/>
            <person name="Wan X."/>
            <person name="Donachie S.P."/>
        </authorList>
    </citation>
    <scope>NUCLEOTIDE SEQUENCE [LARGE SCALE GENOMIC DNA]</scope>
    <source>
        <strain evidence="2">JS</strain>
    </source>
</reference>
<dbReference type="KEGG" id="glj:GKIL_3683"/>
<accession>U5QQN4</accession>
<evidence type="ECO:0000313" key="1">
    <source>
        <dbReference type="EMBL" id="AGY59929.1"/>
    </source>
</evidence>
<organism evidence="1 2">
    <name type="scientific">Gloeobacter kilaueensis (strain ATCC BAA-2537 / CCAP 1431/1 / ULC 316 / JS1)</name>
    <dbReference type="NCBI Taxonomy" id="1183438"/>
    <lineage>
        <taxon>Bacteria</taxon>
        <taxon>Bacillati</taxon>
        <taxon>Cyanobacteriota</taxon>
        <taxon>Cyanophyceae</taxon>
        <taxon>Gloeobacterales</taxon>
        <taxon>Gloeobacteraceae</taxon>
        <taxon>Gloeobacter</taxon>
    </lineage>
</organism>
<evidence type="ECO:0000313" key="2">
    <source>
        <dbReference type="Proteomes" id="UP000017396"/>
    </source>
</evidence>
<dbReference type="Proteomes" id="UP000017396">
    <property type="component" value="Chromosome"/>
</dbReference>
<name>U5QQN4_GLOK1</name>
<dbReference type="AlphaFoldDB" id="U5QQN4"/>
<dbReference type="EMBL" id="CP003587">
    <property type="protein sequence ID" value="AGY59929.1"/>
    <property type="molecule type" value="Genomic_DNA"/>
</dbReference>
<dbReference type="HOGENOM" id="CLU_3043888_0_0_3"/>
<sequence>MTSTLEQYRKQLIELQLDIEKVQAYVLKCTAHPIQAESSTVPAIPLAENETKTT</sequence>
<keyword evidence="2" id="KW-1185">Reference proteome</keyword>
<dbReference type="RefSeq" id="WP_023175245.1">
    <property type="nucleotide sequence ID" value="NC_022600.1"/>
</dbReference>